<dbReference type="Gene3D" id="2.40.30.170">
    <property type="match status" value="1"/>
</dbReference>
<evidence type="ECO:0000313" key="3">
    <source>
        <dbReference type="Proteomes" id="UP000283786"/>
    </source>
</evidence>
<dbReference type="PANTHER" id="PTHR30469">
    <property type="entry name" value="MULTIDRUG RESISTANCE PROTEIN MDTA"/>
    <property type="match status" value="1"/>
</dbReference>
<dbReference type="Gene3D" id="1.10.287.470">
    <property type="entry name" value="Helix hairpin bin"/>
    <property type="match status" value="1"/>
</dbReference>
<dbReference type="SUPFAM" id="SSF111369">
    <property type="entry name" value="HlyD-like secretion proteins"/>
    <property type="match status" value="1"/>
</dbReference>
<accession>A0A418SKP1</accession>
<reference evidence="2 3" key="1">
    <citation type="submission" date="2020-08" db="EMBL/GenBank/DDBJ databases">
        <title>Genome sequence of Rhodobacteraceae bacterium Lw-13e.</title>
        <authorList>
            <person name="Poehlein A."/>
            <person name="Wolter L."/>
            <person name="Daniel R."/>
            <person name="Brinkhoff T."/>
        </authorList>
    </citation>
    <scope>NUCLEOTIDE SEQUENCE [LARGE SCALE GENOMIC DNA]</scope>
    <source>
        <strain evidence="2 3">Lw-13e</strain>
    </source>
</reference>
<dbReference type="EMBL" id="CP060436">
    <property type="protein sequence ID" value="QPM90717.1"/>
    <property type="molecule type" value="Genomic_DNA"/>
</dbReference>
<dbReference type="InterPro" id="IPR058625">
    <property type="entry name" value="MdtA-like_BSH"/>
</dbReference>
<dbReference type="Gene3D" id="2.40.50.100">
    <property type="match status" value="1"/>
</dbReference>
<dbReference type="GO" id="GO:0015562">
    <property type="term" value="F:efflux transmembrane transporter activity"/>
    <property type="evidence" value="ECO:0007669"/>
    <property type="project" value="TreeGrafter"/>
</dbReference>
<evidence type="ECO:0000313" key="2">
    <source>
        <dbReference type="EMBL" id="QPM90717.1"/>
    </source>
</evidence>
<evidence type="ECO:0000259" key="1">
    <source>
        <dbReference type="Pfam" id="PF25917"/>
    </source>
</evidence>
<dbReference type="PANTHER" id="PTHR30469:SF15">
    <property type="entry name" value="HLYD FAMILY OF SECRETION PROTEINS"/>
    <property type="match status" value="1"/>
</dbReference>
<sequence>MRFLARSLSGLLLLSVTLGLLALAGSLVQRAVQDRLARAPFVPPARERVFAVNVITARAQQIAPVLTVFGEIRSRRTLDIRASAAGTLVTLAPDFREGGDVKQGQVLLEIDPTQAQSALDRAEADLADALAEARDAERGLVIAMDTLTASRDQAGIRERAFDRQTQLVERGIGSATSVEIAELAAAAARQSVLSARSDLAQAEARIDSAATALSRARIVREDAARDLADTVIRAGFDGTLSGVTLVQGRLLSENEVLAQLVDPDALEVAFRVSTGQYTRLLDPDGRLLRLPVEVALESFGSALTAVGEISRDSAAVGEGLTGRLILATLGRAQGLKPGDFVTVRVQENPISDVISLPATAIDAAGTVLVVGPDNRLSVMPVTIERRQGDAVLVRGPDLDGQEVVTERTPLLGAGILVRPNRAEAAEAASVATEVIALSPEQRARLVAFVEANSFLPDAVKTRMLGQLEQAEVPAEMVQRLESRMGG</sequence>
<dbReference type="Proteomes" id="UP000283786">
    <property type="component" value="Chromosome"/>
</dbReference>
<dbReference type="Pfam" id="PF25917">
    <property type="entry name" value="BSH_RND"/>
    <property type="match status" value="1"/>
</dbReference>
<protein>
    <submittedName>
        <fullName evidence="2">Multidrug resistance protein MdtA</fullName>
    </submittedName>
</protein>
<dbReference type="Gene3D" id="2.40.420.20">
    <property type="match status" value="1"/>
</dbReference>
<keyword evidence="3" id="KW-1185">Reference proteome</keyword>
<proteinExistence type="predicted"/>
<organism evidence="2 3">
    <name type="scientific">Pseudooceanicola algae</name>
    <dbReference type="NCBI Taxonomy" id="1537215"/>
    <lineage>
        <taxon>Bacteria</taxon>
        <taxon>Pseudomonadati</taxon>
        <taxon>Pseudomonadota</taxon>
        <taxon>Alphaproteobacteria</taxon>
        <taxon>Rhodobacterales</taxon>
        <taxon>Paracoccaceae</taxon>
        <taxon>Pseudooceanicola</taxon>
    </lineage>
</organism>
<dbReference type="AlphaFoldDB" id="A0A418SKP1"/>
<feature type="domain" description="Multidrug resistance protein MdtA-like barrel-sandwich hybrid" evidence="1">
    <location>
        <begin position="76"/>
        <end position="258"/>
    </location>
</feature>
<dbReference type="RefSeq" id="WP_119837864.1">
    <property type="nucleotide sequence ID" value="NZ_CP060436.1"/>
</dbReference>
<name>A0A418SKP1_9RHOB</name>
<dbReference type="KEGG" id="palw:PSAL_019560"/>
<dbReference type="GO" id="GO:1990281">
    <property type="term" value="C:efflux pump complex"/>
    <property type="evidence" value="ECO:0007669"/>
    <property type="project" value="TreeGrafter"/>
</dbReference>
<dbReference type="OrthoDB" id="7626141at2"/>
<gene>
    <name evidence="2" type="primary">mdtA_3</name>
    <name evidence="2" type="ORF">PSAL_019560</name>
</gene>